<name>A0A835PRQ4_VANPL</name>
<organism evidence="1 2">
    <name type="scientific">Vanilla planifolia</name>
    <name type="common">Vanilla</name>
    <dbReference type="NCBI Taxonomy" id="51239"/>
    <lineage>
        <taxon>Eukaryota</taxon>
        <taxon>Viridiplantae</taxon>
        <taxon>Streptophyta</taxon>
        <taxon>Embryophyta</taxon>
        <taxon>Tracheophyta</taxon>
        <taxon>Spermatophyta</taxon>
        <taxon>Magnoliopsida</taxon>
        <taxon>Liliopsida</taxon>
        <taxon>Asparagales</taxon>
        <taxon>Orchidaceae</taxon>
        <taxon>Vanilloideae</taxon>
        <taxon>Vanilleae</taxon>
        <taxon>Vanilla</taxon>
    </lineage>
</organism>
<dbReference type="EMBL" id="JADCNL010000012">
    <property type="protein sequence ID" value="KAG0458404.1"/>
    <property type="molecule type" value="Genomic_DNA"/>
</dbReference>
<gene>
    <name evidence="1" type="ORF">HPP92_023561</name>
</gene>
<reference evidence="1 2" key="1">
    <citation type="journal article" date="2020" name="Nat. Food">
        <title>A phased Vanilla planifolia genome enables genetic improvement of flavour and production.</title>
        <authorList>
            <person name="Hasing T."/>
            <person name="Tang H."/>
            <person name="Brym M."/>
            <person name="Khazi F."/>
            <person name="Huang T."/>
            <person name="Chambers A.H."/>
        </authorList>
    </citation>
    <scope>NUCLEOTIDE SEQUENCE [LARGE SCALE GENOMIC DNA]</scope>
    <source>
        <tissue evidence="1">Leaf</tissue>
    </source>
</reference>
<dbReference type="Proteomes" id="UP000636800">
    <property type="component" value="Chromosome 12"/>
</dbReference>
<dbReference type="AlphaFoldDB" id="A0A835PRQ4"/>
<evidence type="ECO:0000313" key="2">
    <source>
        <dbReference type="Proteomes" id="UP000636800"/>
    </source>
</evidence>
<keyword evidence="2" id="KW-1185">Reference proteome</keyword>
<sequence length="55" mass="5820">MAAAFGTGMCTSNEPSERFKLLLLVLAYMPSKACCNGAKFGRYVFLSGNPSGVLV</sequence>
<accession>A0A835PRQ4</accession>
<proteinExistence type="predicted"/>
<comment type="caution">
    <text evidence="1">The sequence shown here is derived from an EMBL/GenBank/DDBJ whole genome shotgun (WGS) entry which is preliminary data.</text>
</comment>
<protein>
    <submittedName>
        <fullName evidence="1">Uncharacterized protein</fullName>
    </submittedName>
</protein>
<evidence type="ECO:0000313" key="1">
    <source>
        <dbReference type="EMBL" id="KAG0458404.1"/>
    </source>
</evidence>
<dbReference type="OrthoDB" id="786772at2759"/>